<comment type="function">
    <text evidence="11">Peptidoglycan polymerase that is essential for cell wall elongation.</text>
</comment>
<dbReference type="PROSITE" id="PS00428">
    <property type="entry name" value="FTSW_RODA_SPOVE"/>
    <property type="match status" value="1"/>
</dbReference>
<dbReference type="GO" id="GO:0015648">
    <property type="term" value="F:lipid-linked peptidoglycan transporter activity"/>
    <property type="evidence" value="ECO:0007669"/>
    <property type="project" value="TreeGrafter"/>
</dbReference>
<organism evidence="12 13">
    <name type="scientific">Candidatus Vallotiella hemipterorum</name>
    <dbReference type="NCBI Taxonomy" id="1177213"/>
    <lineage>
        <taxon>Bacteria</taxon>
        <taxon>Pseudomonadati</taxon>
        <taxon>Pseudomonadota</taxon>
        <taxon>Betaproteobacteria</taxon>
        <taxon>Burkholderiales</taxon>
        <taxon>Burkholderiaceae</taxon>
        <taxon>Candidatus Vallotiella</taxon>
    </lineage>
</organism>
<evidence type="ECO:0000313" key="13">
    <source>
        <dbReference type="Proteomes" id="UP000693996"/>
    </source>
</evidence>
<dbReference type="Pfam" id="PF01098">
    <property type="entry name" value="FTSW_RODA_SPOVE"/>
    <property type="match status" value="1"/>
</dbReference>
<dbReference type="EMBL" id="OU343031">
    <property type="protein sequence ID" value="CAG7595138.1"/>
    <property type="molecule type" value="Genomic_DNA"/>
</dbReference>
<dbReference type="HAMAP" id="MF_02079">
    <property type="entry name" value="PGT_RodA"/>
    <property type="match status" value="1"/>
</dbReference>
<keyword evidence="6 11" id="KW-0133">Cell shape</keyword>
<feature type="transmembrane region" description="Helical" evidence="11">
    <location>
        <begin position="336"/>
        <end position="363"/>
    </location>
</feature>
<dbReference type="GO" id="GO:0008360">
    <property type="term" value="P:regulation of cell shape"/>
    <property type="evidence" value="ECO:0007669"/>
    <property type="project" value="UniProtKB-KW"/>
</dbReference>
<dbReference type="GO" id="GO:0071555">
    <property type="term" value="P:cell wall organization"/>
    <property type="evidence" value="ECO:0007669"/>
    <property type="project" value="UniProtKB-KW"/>
</dbReference>
<comment type="subcellular location">
    <subcellularLocation>
        <location evidence="11">Cell inner membrane</location>
        <topology evidence="11">Multi-pass membrane protein</topology>
    </subcellularLocation>
    <subcellularLocation>
        <location evidence="1">Membrane</location>
        <topology evidence="1">Multi-pass membrane protein</topology>
    </subcellularLocation>
</comment>
<comment type="catalytic activity">
    <reaction evidence="11">
        <text>[GlcNAc-(1-&gt;4)-Mur2Ac(oyl-L-Ala-gamma-D-Glu-L-Lys-D-Ala-D-Ala)](n)-di-trans,octa-cis-undecaprenyl diphosphate + beta-D-GlcNAc-(1-&gt;4)-Mur2Ac(oyl-L-Ala-gamma-D-Glu-L-Lys-D-Ala-D-Ala)-di-trans,octa-cis-undecaprenyl diphosphate = [GlcNAc-(1-&gt;4)-Mur2Ac(oyl-L-Ala-gamma-D-Glu-L-Lys-D-Ala-D-Ala)](n+1)-di-trans,octa-cis-undecaprenyl diphosphate + di-trans,octa-cis-undecaprenyl diphosphate + H(+)</text>
        <dbReference type="Rhea" id="RHEA:23708"/>
        <dbReference type="Rhea" id="RHEA-COMP:9602"/>
        <dbReference type="Rhea" id="RHEA-COMP:9603"/>
        <dbReference type="ChEBI" id="CHEBI:15378"/>
        <dbReference type="ChEBI" id="CHEBI:58405"/>
        <dbReference type="ChEBI" id="CHEBI:60033"/>
        <dbReference type="ChEBI" id="CHEBI:78435"/>
        <dbReference type="EC" id="2.4.99.28"/>
    </reaction>
</comment>
<feature type="transmembrane region" description="Helical" evidence="11">
    <location>
        <begin position="303"/>
        <end position="324"/>
    </location>
</feature>
<feature type="transmembrane region" description="Helical" evidence="11">
    <location>
        <begin position="156"/>
        <end position="173"/>
    </location>
</feature>
<feature type="transmembrane region" description="Helical" evidence="11">
    <location>
        <begin position="40"/>
        <end position="58"/>
    </location>
</feature>
<keyword evidence="5 11" id="KW-0812">Transmembrane</keyword>
<evidence type="ECO:0000256" key="5">
    <source>
        <dbReference type="ARBA" id="ARBA00022692"/>
    </source>
</evidence>
<proteinExistence type="inferred from homology"/>
<gene>
    <name evidence="11 12" type="primary">mrdB</name>
    <name evidence="11" type="synonym">rodA</name>
    <name evidence="12" type="ORF">MYVALT_G_00470</name>
</gene>
<evidence type="ECO:0000256" key="9">
    <source>
        <dbReference type="ARBA" id="ARBA00023136"/>
    </source>
</evidence>
<evidence type="ECO:0000256" key="4">
    <source>
        <dbReference type="ARBA" id="ARBA00022679"/>
    </source>
</evidence>
<evidence type="ECO:0000256" key="6">
    <source>
        <dbReference type="ARBA" id="ARBA00022960"/>
    </source>
</evidence>
<feature type="transmembrane region" description="Helical" evidence="11">
    <location>
        <begin position="70"/>
        <end position="88"/>
    </location>
</feature>
<comment type="pathway">
    <text evidence="11">Cell wall biogenesis; peptidoglycan biosynthesis.</text>
</comment>
<dbReference type="Proteomes" id="UP000693996">
    <property type="component" value="Chromosome"/>
</dbReference>
<evidence type="ECO:0000256" key="8">
    <source>
        <dbReference type="ARBA" id="ARBA00022989"/>
    </source>
</evidence>
<dbReference type="PANTHER" id="PTHR30474:SF1">
    <property type="entry name" value="PEPTIDOGLYCAN GLYCOSYLTRANSFERASE MRDB"/>
    <property type="match status" value="1"/>
</dbReference>
<feature type="transmembrane region" description="Helical" evidence="11">
    <location>
        <begin position="202"/>
        <end position="219"/>
    </location>
</feature>
<dbReference type="GO" id="GO:0009252">
    <property type="term" value="P:peptidoglycan biosynthetic process"/>
    <property type="evidence" value="ECO:0007669"/>
    <property type="project" value="UniProtKB-UniRule"/>
</dbReference>
<dbReference type="InterPro" id="IPR018365">
    <property type="entry name" value="Cell_cycle_FtsW-rel_CS"/>
</dbReference>
<dbReference type="GO" id="GO:0005886">
    <property type="term" value="C:plasma membrane"/>
    <property type="evidence" value="ECO:0007669"/>
    <property type="project" value="UniProtKB-SubCell"/>
</dbReference>
<evidence type="ECO:0000256" key="3">
    <source>
        <dbReference type="ARBA" id="ARBA00022676"/>
    </source>
</evidence>
<comment type="similarity">
    <text evidence="11">Belongs to the SEDS family. MrdB/RodA subfamily.</text>
</comment>
<dbReference type="InterPro" id="IPR001182">
    <property type="entry name" value="FtsW/RodA"/>
</dbReference>
<keyword evidence="13" id="KW-1185">Reference proteome</keyword>
<feature type="transmembrane region" description="Helical" evidence="11">
    <location>
        <begin position="94"/>
        <end position="114"/>
    </location>
</feature>
<dbReference type="AlphaFoldDB" id="A0A916JRT7"/>
<evidence type="ECO:0000256" key="10">
    <source>
        <dbReference type="ARBA" id="ARBA00023316"/>
    </source>
</evidence>
<keyword evidence="8 11" id="KW-1133">Transmembrane helix</keyword>
<evidence type="ECO:0000256" key="11">
    <source>
        <dbReference type="HAMAP-Rule" id="MF_02079"/>
    </source>
</evidence>
<dbReference type="PANTHER" id="PTHR30474">
    <property type="entry name" value="CELL CYCLE PROTEIN"/>
    <property type="match status" value="1"/>
</dbReference>
<evidence type="ECO:0000313" key="12">
    <source>
        <dbReference type="EMBL" id="CAG7595138.1"/>
    </source>
</evidence>
<keyword evidence="7 11" id="KW-0573">Peptidoglycan synthesis</keyword>
<keyword evidence="10 11" id="KW-0961">Cell wall biogenesis/degradation</keyword>
<accession>A0A916JRT7</accession>
<dbReference type="GO" id="GO:0008955">
    <property type="term" value="F:peptidoglycan glycosyltransferase activity"/>
    <property type="evidence" value="ECO:0007669"/>
    <property type="project" value="UniProtKB-UniRule"/>
</dbReference>
<protein>
    <recommendedName>
        <fullName evidence="11">Peptidoglycan glycosyltransferase MrdB</fullName>
        <shortName evidence="11">PGT</shortName>
        <ecNumber evidence="11">2.4.99.28</ecNumber>
    </recommendedName>
    <alternativeName>
        <fullName evidence="11">Cell elongation protein RodA</fullName>
    </alternativeName>
    <alternativeName>
        <fullName evidence="11">Cell wall polymerase</fullName>
    </alternativeName>
    <alternativeName>
        <fullName evidence="11">Peptidoglycan polymerase</fullName>
        <shortName evidence="11">PG polymerase</shortName>
    </alternativeName>
</protein>
<keyword evidence="9 11" id="KW-0472">Membrane</keyword>
<dbReference type="GO" id="GO:0032153">
    <property type="term" value="C:cell division site"/>
    <property type="evidence" value="ECO:0007669"/>
    <property type="project" value="TreeGrafter"/>
</dbReference>
<sequence length="399" mass="43985">MQEREKRHPFSRILGIAMPIEPRAIIRRAKWMFTGFDKPFMLIVLSLLCLGILALYSASMNAPGRVEDQVRNILLTFVLMWIVANIPPQTLIRFAVPAYTFGVALLIAVSLFGLTKKGAKRWLNVGVVIQPSEILKIAMPLMLAWYYQRREGMIRWYDYLIGFIILAVPVGLIAKQPDLGTAILVLSTGLFVIYFAGLSFKLIAPLMLALVIGITSLVVTEKHICQPDIQWVLLHDYQKQRICALLDPSLDPLGKGFHTIQAIIAIGSGGAFGKGWLKGTQAHLEFIPEKHTDFIFAVLSEEFGLAGGLVLLFLYLFLVVRGLYIGANGSTLFSRLLAGALALSFFMYAFVNISMVSGILPVVGVPLPFISYGGTALITLGIATGMIMSVARQKRLIQS</sequence>
<evidence type="ECO:0000256" key="7">
    <source>
        <dbReference type="ARBA" id="ARBA00022984"/>
    </source>
</evidence>
<dbReference type="GO" id="GO:0051301">
    <property type="term" value="P:cell division"/>
    <property type="evidence" value="ECO:0007669"/>
    <property type="project" value="InterPro"/>
</dbReference>
<keyword evidence="11" id="KW-0997">Cell inner membrane</keyword>
<dbReference type="NCBIfam" id="TIGR02210">
    <property type="entry name" value="rodA_shape"/>
    <property type="match status" value="1"/>
</dbReference>
<dbReference type="InterPro" id="IPR011923">
    <property type="entry name" value="RodA/MrdB"/>
</dbReference>
<keyword evidence="4 11" id="KW-0808">Transferase</keyword>
<evidence type="ECO:0000256" key="2">
    <source>
        <dbReference type="ARBA" id="ARBA00022475"/>
    </source>
</evidence>
<feature type="transmembrane region" description="Helical" evidence="11">
    <location>
        <begin position="179"/>
        <end position="197"/>
    </location>
</feature>
<evidence type="ECO:0000256" key="1">
    <source>
        <dbReference type="ARBA" id="ARBA00004141"/>
    </source>
</evidence>
<name>A0A916JRT7_9BURK</name>
<dbReference type="EC" id="2.4.99.28" evidence="11"/>
<feature type="transmembrane region" description="Helical" evidence="11">
    <location>
        <begin position="369"/>
        <end position="391"/>
    </location>
</feature>
<keyword evidence="2 11" id="KW-1003">Cell membrane</keyword>
<keyword evidence="3 11" id="KW-0328">Glycosyltransferase</keyword>
<reference evidence="12" key="1">
    <citation type="submission" date="2021-06" db="EMBL/GenBank/DDBJ databases">
        <authorList>
            <person name="Szabo G."/>
        </authorList>
    </citation>
    <scope>NUCLEOTIDE SEQUENCE</scope>
    <source>
        <strain evidence="12">MYVALT</strain>
    </source>
</reference>
<dbReference type="KEGG" id="vtr:MYVALT_G_00470"/>